<evidence type="ECO:0000313" key="4">
    <source>
        <dbReference type="Proteomes" id="UP001064087"/>
    </source>
</evidence>
<name>A0ABY6DFF0_9RHOB</name>
<dbReference type="Pfam" id="PF13365">
    <property type="entry name" value="Trypsin_2"/>
    <property type="match status" value="1"/>
</dbReference>
<feature type="chain" id="PRO_5047509113" evidence="2">
    <location>
        <begin position="26"/>
        <end position="483"/>
    </location>
</feature>
<keyword evidence="3" id="KW-0645">Protease</keyword>
<proteinExistence type="predicted"/>
<evidence type="ECO:0000256" key="2">
    <source>
        <dbReference type="SAM" id="SignalP"/>
    </source>
</evidence>
<keyword evidence="4" id="KW-1185">Reference proteome</keyword>
<dbReference type="SUPFAM" id="SSF50494">
    <property type="entry name" value="Trypsin-like serine proteases"/>
    <property type="match status" value="1"/>
</dbReference>
<sequence>MRLANSAIILIALLTLFAGTLRATADINDPKYAGLFEPIQQQRLTSDDKRFLQLALAFENKYLGLLDGQWGAGSRKALSRYSYHQFDAAPVNIHLAALFLSAATRIADSGWDMIYLDTYGLSLLFPLDAYQRDADSGTFQNWSHTNSSLAIAAGRSDFAGAKAYHAYGLDKAAGYTPYTVRRERTWITSTRGGDGLLYVRSDYVNRGWTTIILSATPADQGILNAVAASLGTGRRDPIRFSRDGYLDHIVTLFLEIADEDTTPPQTGRDTPSIGTAKPETSHASSGTGFVVNDRGDVLTNAHVAGDCKHIMVDGTPAQMVAQSKVFDLAVINAPDKSGGAHARFASAPAQLNSDVLVAGFPLSDLLEGLNVTRGVVSSLKGVRGDSFNMQISAAVQAGNSGGPLLDSAGLIVGVVVAKLRQDFVQEATGSVPENVNFAVRGEIAKLFLAQNSVPITIGTPTTRPTPVELGAHASDITVFIECR</sequence>
<evidence type="ECO:0000313" key="3">
    <source>
        <dbReference type="EMBL" id="UXX84848.1"/>
    </source>
</evidence>
<dbReference type="GO" id="GO:0006508">
    <property type="term" value="P:proteolysis"/>
    <property type="evidence" value="ECO:0007669"/>
    <property type="project" value="UniProtKB-KW"/>
</dbReference>
<feature type="region of interest" description="Disordered" evidence="1">
    <location>
        <begin position="260"/>
        <end position="288"/>
    </location>
</feature>
<dbReference type="Gene3D" id="2.40.10.10">
    <property type="entry name" value="Trypsin-like serine proteases"/>
    <property type="match status" value="2"/>
</dbReference>
<dbReference type="Proteomes" id="UP001064087">
    <property type="component" value="Chromosome"/>
</dbReference>
<dbReference type="GO" id="GO:0008233">
    <property type="term" value="F:peptidase activity"/>
    <property type="evidence" value="ECO:0007669"/>
    <property type="project" value="UniProtKB-KW"/>
</dbReference>
<gene>
    <name evidence="3" type="ORF">N7U68_09500</name>
</gene>
<keyword evidence="2" id="KW-0732">Signal</keyword>
<accession>A0ABY6DFF0</accession>
<organism evidence="3 4">
    <name type="scientific">Roseovarius pelagicus</name>
    <dbReference type="NCBI Taxonomy" id="2980108"/>
    <lineage>
        <taxon>Bacteria</taxon>
        <taxon>Pseudomonadati</taxon>
        <taxon>Pseudomonadota</taxon>
        <taxon>Alphaproteobacteria</taxon>
        <taxon>Rhodobacterales</taxon>
        <taxon>Roseobacteraceae</taxon>
        <taxon>Roseovarius</taxon>
    </lineage>
</organism>
<dbReference type="InterPro" id="IPR043504">
    <property type="entry name" value="Peptidase_S1_PA_chymotrypsin"/>
</dbReference>
<dbReference type="EMBL" id="CP106738">
    <property type="protein sequence ID" value="UXX84848.1"/>
    <property type="molecule type" value="Genomic_DNA"/>
</dbReference>
<dbReference type="PANTHER" id="PTHR43019">
    <property type="entry name" value="SERINE ENDOPROTEASE DEGS"/>
    <property type="match status" value="1"/>
</dbReference>
<evidence type="ECO:0000256" key="1">
    <source>
        <dbReference type="SAM" id="MobiDB-lite"/>
    </source>
</evidence>
<reference evidence="3" key="1">
    <citation type="submission" date="2022-10" db="EMBL/GenBank/DDBJ databases">
        <title>Roseovarius pelagicus sp. nov., isolated from Arctic seawater.</title>
        <authorList>
            <person name="Hong Y.W."/>
            <person name="Hwang C.Y."/>
        </authorList>
    </citation>
    <scope>NUCLEOTIDE SEQUENCE</scope>
    <source>
        <strain evidence="3">HL-MP18</strain>
    </source>
</reference>
<feature type="compositionally biased region" description="Polar residues" evidence="1">
    <location>
        <begin position="262"/>
        <end position="273"/>
    </location>
</feature>
<dbReference type="InterPro" id="IPR009003">
    <property type="entry name" value="Peptidase_S1_PA"/>
</dbReference>
<dbReference type="RefSeq" id="WP_263048953.1">
    <property type="nucleotide sequence ID" value="NZ_CP106738.1"/>
</dbReference>
<feature type="signal peptide" evidence="2">
    <location>
        <begin position="1"/>
        <end position="25"/>
    </location>
</feature>
<protein>
    <submittedName>
        <fullName evidence="3">Serine protease</fullName>
    </submittedName>
</protein>
<keyword evidence="3" id="KW-0378">Hydrolase</keyword>
<dbReference type="PANTHER" id="PTHR43019:SF23">
    <property type="entry name" value="PROTEASE DO-LIKE 5, CHLOROPLASTIC"/>
    <property type="match status" value="1"/>
</dbReference>